<dbReference type="EMBL" id="FCOW01000035">
    <property type="protein sequence ID" value="CVK21459.1"/>
    <property type="molecule type" value="Genomic_DNA"/>
</dbReference>
<accession>A0ABM9W8N4</accession>
<reference evidence="1 2" key="1">
    <citation type="submission" date="2016-01" db="EMBL/GenBank/DDBJ databases">
        <authorList>
            <person name="Brown R."/>
        </authorList>
    </citation>
    <scope>NUCLEOTIDE SEQUENCE [LARGE SCALE GENOMIC DNA]</scope>
    <source>
        <strain evidence="1">Sporomusa sphaeroides DSM 2875</strain>
    </source>
</reference>
<comment type="caution">
    <text evidence="1">The sequence shown here is derived from an EMBL/GenBank/DDBJ whole genome shotgun (WGS) entry which is preliminary data.</text>
</comment>
<evidence type="ECO:0000313" key="2">
    <source>
        <dbReference type="Proteomes" id="UP000245702"/>
    </source>
</evidence>
<evidence type="ECO:0000313" key="1">
    <source>
        <dbReference type="EMBL" id="CVK21459.1"/>
    </source>
</evidence>
<name>A0ABM9W8N4_9FIRM</name>
<sequence>MLKTLDVLLTTIDAVLEALPEDIDKEHPERLKIIRDILGLVITARKLHAL</sequence>
<protein>
    <submittedName>
        <fullName evidence="1">Uncharacterized protein</fullName>
    </submittedName>
</protein>
<keyword evidence="2" id="KW-1185">Reference proteome</keyword>
<dbReference type="Proteomes" id="UP000245702">
    <property type="component" value="Unassembled WGS sequence"/>
</dbReference>
<proteinExistence type="predicted"/>
<organism evidence="1 2">
    <name type="scientific">Sporomusa sphaeroides DSM 2875</name>
    <dbReference type="NCBI Taxonomy" id="1337886"/>
    <lineage>
        <taxon>Bacteria</taxon>
        <taxon>Bacillati</taxon>
        <taxon>Bacillota</taxon>
        <taxon>Negativicutes</taxon>
        <taxon>Selenomonadales</taxon>
        <taxon>Sporomusaceae</taxon>
        <taxon>Sporomusa</taxon>
    </lineage>
</organism>
<dbReference type="RefSeq" id="WP_158027093.1">
    <property type="nucleotide sequence ID" value="NZ_CP146991.1"/>
</dbReference>
<gene>
    <name evidence="1" type="ORF">SSPH_04150</name>
</gene>